<dbReference type="Pfam" id="PF08013">
    <property type="entry name" value="GatZ_KbaZ-like"/>
    <property type="match status" value="1"/>
</dbReference>
<evidence type="ECO:0000313" key="2">
    <source>
        <dbReference type="EMBL" id="VGO14337.1"/>
    </source>
</evidence>
<gene>
    <name evidence="2" type="primary">kbaZ</name>
    <name evidence="2" type="ORF">PDESU_02896</name>
</gene>
<dbReference type="GO" id="GO:0005886">
    <property type="term" value="C:plasma membrane"/>
    <property type="evidence" value="ECO:0007669"/>
    <property type="project" value="TreeGrafter"/>
</dbReference>
<proteinExistence type="predicted"/>
<dbReference type="SUPFAM" id="SSF51569">
    <property type="entry name" value="Aldolase"/>
    <property type="match status" value="1"/>
</dbReference>
<dbReference type="GO" id="GO:0005975">
    <property type="term" value="P:carbohydrate metabolic process"/>
    <property type="evidence" value="ECO:0007669"/>
    <property type="project" value="InterPro"/>
</dbReference>
<dbReference type="PANTHER" id="PTHR32502:SF2">
    <property type="entry name" value="D-TAGATOSE-1,6-BISPHOSPHATE ALDOLASE SUBUNIT KBAZ"/>
    <property type="match status" value="1"/>
</dbReference>
<sequence>MSAVDKYVQILADNRAGKGTGIYSVCSAQSTVLEASMLQAKQDGSILLIESTSNQVDQFGGYTGMKPADFVAYVHGIADKVGYSKDDILLGGDHLGPNAWQSENAEPAMAKALELIAEYVKAGYQKIHLDASMFCADDAGDRHQPLADEIVASRAAAMAKVAEETHAAFCAGQPKPVYIIGTEVPIPGGAQEEEETVTPTTPADAIKTIEVTKAAFEAEGLADAWQRVYGVVVQPGVEFGDDQVFHYDREAAKGLSDEIMKQDRFVYEAHSTDYQSETGLSKLVEDHFCILKVGPWLTFGYREALFALAMIEEEMLAPRGLETSKLRETIDAVMVEQPNYWKKYYPGDEATQAYKRKYSFSDRSRYYWPNERIQAAVAKLVANLKETPISLSLLSQYMPNQYNAVSEGSIANDVEEIIINRTQDVIGIYARSCNMSK</sequence>
<evidence type="ECO:0000256" key="1">
    <source>
        <dbReference type="ARBA" id="ARBA00005007"/>
    </source>
</evidence>
<dbReference type="AlphaFoldDB" id="A0A6C2U396"/>
<dbReference type="Gene3D" id="3.20.20.70">
    <property type="entry name" value="Aldolase class I"/>
    <property type="match status" value="1"/>
</dbReference>
<dbReference type="InterPro" id="IPR012062">
    <property type="entry name" value="GatZ/KbaZ-like"/>
</dbReference>
<evidence type="ECO:0000313" key="3">
    <source>
        <dbReference type="Proteomes" id="UP000366872"/>
    </source>
</evidence>
<accession>A0A6C2U396</accession>
<dbReference type="InterPro" id="IPR013785">
    <property type="entry name" value="Aldolase_TIM"/>
</dbReference>
<dbReference type="PANTHER" id="PTHR32502">
    <property type="entry name" value="N-ACETYLGALACTOSAMINE PERMEASE II COMPONENT-RELATED"/>
    <property type="match status" value="1"/>
</dbReference>
<dbReference type="NCBIfam" id="TIGR02810">
    <property type="entry name" value="agaZ_gatZ"/>
    <property type="match status" value="1"/>
</dbReference>
<dbReference type="GO" id="GO:0009401">
    <property type="term" value="P:phosphoenolpyruvate-dependent sugar phosphotransferase system"/>
    <property type="evidence" value="ECO:0007669"/>
    <property type="project" value="TreeGrafter"/>
</dbReference>
<name>A0A6C2U396_PONDE</name>
<dbReference type="RefSeq" id="WP_136079828.1">
    <property type="nucleotide sequence ID" value="NZ_CAAHFG010000001.1"/>
</dbReference>
<keyword evidence="3" id="KW-1185">Reference proteome</keyword>
<organism evidence="2 3">
    <name type="scientific">Pontiella desulfatans</name>
    <dbReference type="NCBI Taxonomy" id="2750659"/>
    <lineage>
        <taxon>Bacteria</taxon>
        <taxon>Pseudomonadati</taxon>
        <taxon>Kiritimatiellota</taxon>
        <taxon>Kiritimatiellia</taxon>
        <taxon>Kiritimatiellales</taxon>
        <taxon>Pontiellaceae</taxon>
        <taxon>Pontiella</taxon>
    </lineage>
</organism>
<dbReference type="Proteomes" id="UP000366872">
    <property type="component" value="Unassembled WGS sequence"/>
</dbReference>
<dbReference type="Gene3D" id="1.10.400.20">
    <property type="entry name" value="putative tagatose 6-phosphate kinase domain like"/>
    <property type="match status" value="1"/>
</dbReference>
<dbReference type="InterPro" id="IPR050303">
    <property type="entry name" value="GatZ_KbaZ_carbometab"/>
</dbReference>
<dbReference type="EMBL" id="CAAHFG010000001">
    <property type="protein sequence ID" value="VGO14337.1"/>
    <property type="molecule type" value="Genomic_DNA"/>
</dbReference>
<dbReference type="PIRSF" id="PIRSF009264">
    <property type="entry name" value="TagBP_ald_AgaZ"/>
    <property type="match status" value="1"/>
</dbReference>
<comment type="pathway">
    <text evidence="1">Carbohydrate metabolism.</text>
</comment>
<reference evidence="2 3" key="1">
    <citation type="submission" date="2019-04" db="EMBL/GenBank/DDBJ databases">
        <authorList>
            <person name="Van Vliet M D."/>
        </authorList>
    </citation>
    <scope>NUCLEOTIDE SEQUENCE [LARGE SCALE GENOMIC DNA]</scope>
    <source>
        <strain evidence="2 3">F1</strain>
    </source>
</reference>
<protein>
    <submittedName>
        <fullName evidence="2">D-tagatose-1,6-bisphosphate aldolase subunit KbaZ</fullName>
    </submittedName>
</protein>